<evidence type="ECO:0000256" key="1">
    <source>
        <dbReference type="SAM" id="MobiDB-lite"/>
    </source>
</evidence>
<proteinExistence type="predicted"/>
<accession>A0ABD1FLB9</accession>
<evidence type="ECO:0000313" key="3">
    <source>
        <dbReference type="Proteomes" id="UP001567538"/>
    </source>
</evidence>
<feature type="region of interest" description="Disordered" evidence="1">
    <location>
        <begin position="28"/>
        <end position="62"/>
    </location>
</feature>
<protein>
    <submittedName>
        <fullName evidence="2">Uncharacterized protein</fullName>
    </submittedName>
</protein>
<gene>
    <name evidence="2" type="ORF">AAHA92_32619</name>
</gene>
<organism evidence="2 3">
    <name type="scientific">Salvia divinorum</name>
    <name type="common">Maria pastora</name>
    <name type="synonym">Diviner's sage</name>
    <dbReference type="NCBI Taxonomy" id="28513"/>
    <lineage>
        <taxon>Eukaryota</taxon>
        <taxon>Viridiplantae</taxon>
        <taxon>Streptophyta</taxon>
        <taxon>Embryophyta</taxon>
        <taxon>Tracheophyta</taxon>
        <taxon>Spermatophyta</taxon>
        <taxon>Magnoliopsida</taxon>
        <taxon>eudicotyledons</taxon>
        <taxon>Gunneridae</taxon>
        <taxon>Pentapetalae</taxon>
        <taxon>asterids</taxon>
        <taxon>lamiids</taxon>
        <taxon>Lamiales</taxon>
        <taxon>Lamiaceae</taxon>
        <taxon>Nepetoideae</taxon>
        <taxon>Mentheae</taxon>
        <taxon>Salviinae</taxon>
        <taxon>Salvia</taxon>
        <taxon>Salvia subgen. Calosphace</taxon>
    </lineage>
</organism>
<evidence type="ECO:0000313" key="2">
    <source>
        <dbReference type="EMBL" id="KAL1532635.1"/>
    </source>
</evidence>
<sequence length="145" mass="15887">MRRRVDLMLDSGEQDQLLVQMLKSVDGDVDQTEDRAESRASSSGRAEVEMETAAVSGGDRPWKGKWSTSPVAPLFVACSSFTLGGRFVGEINREIAIETSTISLPLAEHCWTTAELPPDRTSDPRSMLEELEFLETGVLSHSSSL</sequence>
<dbReference type="AlphaFoldDB" id="A0ABD1FLB9"/>
<keyword evidence="3" id="KW-1185">Reference proteome</keyword>
<reference evidence="2 3" key="1">
    <citation type="submission" date="2024-06" db="EMBL/GenBank/DDBJ databases">
        <title>A chromosome level genome sequence of Diviner's sage (Salvia divinorum).</title>
        <authorList>
            <person name="Ford S.A."/>
            <person name="Ro D.-K."/>
            <person name="Ness R.W."/>
            <person name="Phillips M.A."/>
        </authorList>
    </citation>
    <scope>NUCLEOTIDE SEQUENCE [LARGE SCALE GENOMIC DNA]</scope>
    <source>
        <strain evidence="2">SAF-2024a</strain>
        <tissue evidence="2">Leaf</tissue>
    </source>
</reference>
<comment type="caution">
    <text evidence="2">The sequence shown here is derived from an EMBL/GenBank/DDBJ whole genome shotgun (WGS) entry which is preliminary data.</text>
</comment>
<dbReference type="EMBL" id="JBEAFC010000014">
    <property type="protein sequence ID" value="KAL1532635.1"/>
    <property type="molecule type" value="Genomic_DNA"/>
</dbReference>
<dbReference type="Proteomes" id="UP001567538">
    <property type="component" value="Unassembled WGS sequence"/>
</dbReference>
<name>A0ABD1FLB9_SALDI</name>